<sequence length="477" mass="52372">MEGRLLHALTMGDTEAVQTLYEGNSSILQQKTTEEDTPLHLASRSISNRTELVSKILRWRSLMAIETNSRKDAPLHDACRVGDLEIVKLLLDAHPCVAYMLNTAKESAFFIACSRGHMEVASVLCHRMDFGAWDEIGASCLRIAASKGYTDMVREILNQNPSSASGKDGDGFSAMHFASREGEAEVINELIRRDPKLSILRDKDERTPLHLAVINKKVAIVNVFLSLSSLNSVQVADLINSADKDGNTVLHLAAINDSLEIIELLRVKQGMNVNAANRNGKTARVILKEKSSNPSDSNSNERASIIRTLKAQEEKASRKSLITLQQTLMVVAALIVTITFQAGLNPPGGVWQDSNGKDQTSCKPGKAIQSEKAPCLFAFFMVSDALAFIVSLALIPIIVILQKEMLAFVNSLVVVALISVEVSFILGLFMISDRKLFYRVDVFFVVLVTLAAVGWTWWKLKPSLIGRSTRAVGSQNH</sequence>
<dbReference type="Proteomes" id="UP001234297">
    <property type="component" value="Chromosome 3"/>
</dbReference>
<dbReference type="EMBL" id="CM056811">
    <property type="protein sequence ID" value="KAJ8637925.1"/>
    <property type="molecule type" value="Genomic_DNA"/>
</dbReference>
<organism evidence="1 2">
    <name type="scientific">Persea americana</name>
    <name type="common">Avocado</name>
    <dbReference type="NCBI Taxonomy" id="3435"/>
    <lineage>
        <taxon>Eukaryota</taxon>
        <taxon>Viridiplantae</taxon>
        <taxon>Streptophyta</taxon>
        <taxon>Embryophyta</taxon>
        <taxon>Tracheophyta</taxon>
        <taxon>Spermatophyta</taxon>
        <taxon>Magnoliopsida</taxon>
        <taxon>Magnoliidae</taxon>
        <taxon>Laurales</taxon>
        <taxon>Lauraceae</taxon>
        <taxon>Persea</taxon>
    </lineage>
</organism>
<protein>
    <submittedName>
        <fullName evidence="1">Uncharacterized protein</fullName>
    </submittedName>
</protein>
<comment type="caution">
    <text evidence="1">The sequence shown here is derived from an EMBL/GenBank/DDBJ whole genome shotgun (WGS) entry which is preliminary data.</text>
</comment>
<name>A0ACC2LX11_PERAE</name>
<accession>A0ACC2LX11</accession>
<reference evidence="1 2" key="1">
    <citation type="journal article" date="2022" name="Hortic Res">
        <title>A haplotype resolved chromosomal level avocado genome allows analysis of novel avocado genes.</title>
        <authorList>
            <person name="Nath O."/>
            <person name="Fletcher S.J."/>
            <person name="Hayward A."/>
            <person name="Shaw L.M."/>
            <person name="Masouleh A.K."/>
            <person name="Furtado A."/>
            <person name="Henry R.J."/>
            <person name="Mitter N."/>
        </authorList>
    </citation>
    <scope>NUCLEOTIDE SEQUENCE [LARGE SCALE GENOMIC DNA]</scope>
    <source>
        <strain evidence="2">cv. Hass</strain>
    </source>
</reference>
<keyword evidence="2" id="KW-1185">Reference proteome</keyword>
<evidence type="ECO:0000313" key="1">
    <source>
        <dbReference type="EMBL" id="KAJ8637925.1"/>
    </source>
</evidence>
<gene>
    <name evidence="1" type="ORF">MRB53_012192</name>
</gene>
<proteinExistence type="predicted"/>
<evidence type="ECO:0000313" key="2">
    <source>
        <dbReference type="Proteomes" id="UP001234297"/>
    </source>
</evidence>